<keyword evidence="2" id="KW-1185">Reference proteome</keyword>
<dbReference type="Proteomes" id="UP001354989">
    <property type="component" value="Chromosome"/>
</dbReference>
<proteinExistence type="predicted"/>
<accession>A0ABN6L805</accession>
<dbReference type="EMBL" id="AP025292">
    <property type="protein sequence ID" value="BDC99305.1"/>
    <property type="molecule type" value="Genomic_DNA"/>
</dbReference>
<sequence>MKSEVSEYYVGPGGLLLKKEEQFFRALKWVVVESNEFELTIIELK</sequence>
<evidence type="ECO:0000313" key="1">
    <source>
        <dbReference type="EMBL" id="BDC99305.1"/>
    </source>
</evidence>
<reference evidence="1 2" key="1">
    <citation type="submission" date="2021-12" db="EMBL/GenBank/DDBJ databases">
        <title>Genome sequencing of bacteria with rrn-lacking chromosome and rrn-plasmid.</title>
        <authorList>
            <person name="Anda M."/>
            <person name="Iwasaki W."/>
        </authorList>
    </citation>
    <scope>NUCLEOTIDE SEQUENCE [LARGE SCALE GENOMIC DNA]</scope>
    <source>
        <strain evidence="1 2">NBRC 101262</strain>
    </source>
</reference>
<name>A0ABN6L805_9BACT</name>
<gene>
    <name evidence="1" type="ORF">PEPS_15860</name>
</gene>
<organism evidence="1 2">
    <name type="scientific">Persicobacter psychrovividus</name>
    <dbReference type="NCBI Taxonomy" id="387638"/>
    <lineage>
        <taxon>Bacteria</taxon>
        <taxon>Pseudomonadati</taxon>
        <taxon>Bacteroidota</taxon>
        <taxon>Cytophagia</taxon>
        <taxon>Cytophagales</taxon>
        <taxon>Persicobacteraceae</taxon>
        <taxon>Persicobacter</taxon>
    </lineage>
</organism>
<protein>
    <submittedName>
        <fullName evidence="1">Uncharacterized protein</fullName>
    </submittedName>
</protein>
<dbReference type="RefSeq" id="WP_332919168.1">
    <property type="nucleotide sequence ID" value="NZ_AP025292.1"/>
</dbReference>
<evidence type="ECO:0000313" key="2">
    <source>
        <dbReference type="Proteomes" id="UP001354989"/>
    </source>
</evidence>